<protein>
    <recommendedName>
        <fullName evidence="2">hAT-like transposase RNase-H fold domain-containing protein</fullName>
    </recommendedName>
</protein>
<proteinExistence type="predicted"/>
<organism evidence="3 4">
    <name type="scientific">Salix dunnii</name>
    <dbReference type="NCBI Taxonomy" id="1413687"/>
    <lineage>
        <taxon>Eukaryota</taxon>
        <taxon>Viridiplantae</taxon>
        <taxon>Streptophyta</taxon>
        <taxon>Embryophyta</taxon>
        <taxon>Tracheophyta</taxon>
        <taxon>Spermatophyta</taxon>
        <taxon>Magnoliopsida</taxon>
        <taxon>eudicotyledons</taxon>
        <taxon>Gunneridae</taxon>
        <taxon>Pentapetalae</taxon>
        <taxon>rosids</taxon>
        <taxon>fabids</taxon>
        <taxon>Malpighiales</taxon>
        <taxon>Salicaceae</taxon>
        <taxon>Saliceae</taxon>
        <taxon>Salix</taxon>
    </lineage>
</organism>
<dbReference type="InterPro" id="IPR025525">
    <property type="entry name" value="hAT-like_transposase_RNase-H"/>
</dbReference>
<feature type="region of interest" description="Disordered" evidence="1">
    <location>
        <begin position="144"/>
        <end position="198"/>
    </location>
</feature>
<dbReference type="Proteomes" id="UP000657918">
    <property type="component" value="Chromosome 16"/>
</dbReference>
<evidence type="ECO:0000313" key="4">
    <source>
        <dbReference type="Proteomes" id="UP000657918"/>
    </source>
</evidence>
<dbReference type="AlphaFoldDB" id="A0A835MI24"/>
<evidence type="ECO:0000259" key="2">
    <source>
        <dbReference type="Pfam" id="PF14372"/>
    </source>
</evidence>
<dbReference type="Pfam" id="PF14372">
    <property type="entry name" value="hAT-like_RNase-H"/>
    <property type="match status" value="1"/>
</dbReference>
<dbReference type="GO" id="GO:0003677">
    <property type="term" value="F:DNA binding"/>
    <property type="evidence" value="ECO:0007669"/>
    <property type="project" value="InterPro"/>
</dbReference>
<keyword evidence="4" id="KW-1185">Reference proteome</keyword>
<feature type="compositionally biased region" description="Basic and acidic residues" evidence="1">
    <location>
        <begin position="174"/>
        <end position="198"/>
    </location>
</feature>
<gene>
    <name evidence="3" type="ORF">SADUNF_Sadunf16G0024100</name>
</gene>
<dbReference type="OrthoDB" id="782293at2759"/>
<accession>A0A835MI24</accession>
<dbReference type="EMBL" id="JADGMS010000016">
    <property type="protein sequence ID" value="KAF9664489.1"/>
    <property type="molecule type" value="Genomic_DNA"/>
</dbReference>
<reference evidence="3 4" key="1">
    <citation type="submission" date="2020-10" db="EMBL/GenBank/DDBJ databases">
        <title>Plant Genome Project.</title>
        <authorList>
            <person name="Zhang R.-G."/>
        </authorList>
    </citation>
    <scope>NUCLEOTIDE SEQUENCE [LARGE SCALE GENOMIC DNA]</scope>
    <source>
        <strain evidence="3">FAFU-HL-1</strain>
        <tissue evidence="3">Leaf</tissue>
    </source>
</reference>
<evidence type="ECO:0000313" key="3">
    <source>
        <dbReference type="EMBL" id="KAF9664489.1"/>
    </source>
</evidence>
<evidence type="ECO:0000256" key="1">
    <source>
        <dbReference type="SAM" id="MobiDB-lite"/>
    </source>
</evidence>
<sequence>MRNNGIRQHPYGKFDEYWDEANLTLRISVVLNSCFKLELVEYGYQQIYGNDVYLHLSRFRDNVTGVCNKYTKDFNDQGPSSSAMVDMINLCPLSDISFKEWHKVSRLHVKAFELKFKTWNGVRFQNPIRGNRIGAVVVRASSDIDGTAPTETREPPVESEEEVVSTNKLPLDSKLQERRTEDEDEIGKKDQASKEEAC</sequence>
<name>A0A835MI24_9ROSI</name>
<comment type="caution">
    <text evidence="3">The sequence shown here is derived from an EMBL/GenBank/DDBJ whole genome shotgun (WGS) entry which is preliminary data.</text>
</comment>
<feature type="domain" description="hAT-like transposase RNase-H fold" evidence="2">
    <location>
        <begin position="13"/>
        <end position="70"/>
    </location>
</feature>